<evidence type="ECO:0000313" key="2">
    <source>
        <dbReference type="EMBL" id="BCK84510.1"/>
    </source>
</evidence>
<dbReference type="AlphaFoldDB" id="A0A810Q8J6"/>
<dbReference type="CDD" id="cd00093">
    <property type="entry name" value="HTH_XRE"/>
    <property type="match status" value="1"/>
</dbReference>
<dbReference type="EMBL" id="AP023420">
    <property type="protein sequence ID" value="BCK84510.1"/>
    <property type="molecule type" value="Genomic_DNA"/>
</dbReference>
<gene>
    <name evidence="2" type="ORF">MM59RIKEN_18290</name>
</gene>
<name>A0A810Q8J6_9FIRM</name>
<dbReference type="PROSITE" id="PS50943">
    <property type="entry name" value="HTH_CROC1"/>
    <property type="match status" value="1"/>
</dbReference>
<sequence>MTTLTTLKRETKKRGVNYAELSAEIDIPRTTLQGYLNGTSHPRADSMENLTDKLRISVAELVSGEEQSVSASDSDFNQILSTIPAIHPMALPAA</sequence>
<feature type="domain" description="HTH cro/C1-type" evidence="1">
    <location>
        <begin position="7"/>
        <end position="61"/>
    </location>
</feature>
<proteinExistence type="predicted"/>
<dbReference type="Pfam" id="PF01381">
    <property type="entry name" value="HTH_3"/>
    <property type="match status" value="1"/>
</dbReference>
<dbReference type="RefSeq" id="WP_213543177.1">
    <property type="nucleotide sequence ID" value="NZ_AP023420.1"/>
</dbReference>
<dbReference type="InterPro" id="IPR010982">
    <property type="entry name" value="Lambda_DNA-bd_dom_sf"/>
</dbReference>
<dbReference type="Gene3D" id="1.10.260.40">
    <property type="entry name" value="lambda repressor-like DNA-binding domains"/>
    <property type="match status" value="1"/>
</dbReference>
<evidence type="ECO:0000313" key="3">
    <source>
        <dbReference type="Proteomes" id="UP000679848"/>
    </source>
</evidence>
<organism evidence="2 3">
    <name type="scientific">Pusillibacter faecalis</name>
    <dbReference type="NCBI Taxonomy" id="2714358"/>
    <lineage>
        <taxon>Bacteria</taxon>
        <taxon>Bacillati</taxon>
        <taxon>Bacillota</taxon>
        <taxon>Clostridia</taxon>
        <taxon>Eubacteriales</taxon>
        <taxon>Oscillospiraceae</taxon>
        <taxon>Pusillibacter</taxon>
    </lineage>
</organism>
<dbReference type="InterPro" id="IPR001387">
    <property type="entry name" value="Cro/C1-type_HTH"/>
</dbReference>
<keyword evidence="3" id="KW-1185">Reference proteome</keyword>
<reference evidence="2" key="1">
    <citation type="submission" date="2020-09" db="EMBL/GenBank/DDBJ databases">
        <title>New species isolated from human feces.</title>
        <authorList>
            <person name="Kitahara M."/>
            <person name="Shigeno Y."/>
            <person name="Shime M."/>
            <person name="Matsumoto Y."/>
            <person name="Nakamura S."/>
            <person name="Motooka D."/>
            <person name="Fukuoka S."/>
            <person name="Nishikawa H."/>
            <person name="Benno Y."/>
        </authorList>
    </citation>
    <scope>NUCLEOTIDE SEQUENCE</scope>
    <source>
        <strain evidence="2">MM59</strain>
    </source>
</reference>
<dbReference type="Proteomes" id="UP000679848">
    <property type="component" value="Chromosome"/>
</dbReference>
<dbReference type="GO" id="GO:0003677">
    <property type="term" value="F:DNA binding"/>
    <property type="evidence" value="ECO:0007669"/>
    <property type="project" value="InterPro"/>
</dbReference>
<dbReference type="SUPFAM" id="SSF47413">
    <property type="entry name" value="lambda repressor-like DNA-binding domains"/>
    <property type="match status" value="1"/>
</dbReference>
<protein>
    <recommendedName>
        <fullName evidence="1">HTH cro/C1-type domain-containing protein</fullName>
    </recommendedName>
</protein>
<dbReference type="KEGG" id="pfaa:MM59RIKEN_18290"/>
<evidence type="ECO:0000259" key="1">
    <source>
        <dbReference type="PROSITE" id="PS50943"/>
    </source>
</evidence>
<dbReference type="SMART" id="SM00530">
    <property type="entry name" value="HTH_XRE"/>
    <property type="match status" value="1"/>
</dbReference>
<accession>A0A810Q8J6</accession>